<organism evidence="2 3">
    <name type="scientific">Pelomonas dachongensis</name>
    <dbReference type="NCBI Taxonomy" id="3299029"/>
    <lineage>
        <taxon>Bacteria</taxon>
        <taxon>Pseudomonadati</taxon>
        <taxon>Pseudomonadota</taxon>
        <taxon>Betaproteobacteria</taxon>
        <taxon>Burkholderiales</taxon>
        <taxon>Sphaerotilaceae</taxon>
        <taxon>Roseateles</taxon>
    </lineage>
</organism>
<reference evidence="2 3" key="1">
    <citation type="submission" date="2024-09" db="EMBL/GenBank/DDBJ databases">
        <title>Novel species of the genus Pelomonas and Roseateles isolated from streams.</title>
        <authorList>
            <person name="Lu H."/>
        </authorList>
    </citation>
    <scope>NUCLEOTIDE SEQUENCE [LARGE SCALE GENOMIC DNA]</scope>
    <source>
        <strain evidence="2 3">DC23W</strain>
    </source>
</reference>
<feature type="transmembrane region" description="Helical" evidence="1">
    <location>
        <begin position="12"/>
        <end position="32"/>
    </location>
</feature>
<evidence type="ECO:0000313" key="3">
    <source>
        <dbReference type="Proteomes" id="UP001606300"/>
    </source>
</evidence>
<dbReference type="EMBL" id="JBIGHY010000005">
    <property type="protein sequence ID" value="MFG6415284.1"/>
    <property type="molecule type" value="Genomic_DNA"/>
</dbReference>
<feature type="transmembrane region" description="Helical" evidence="1">
    <location>
        <begin position="61"/>
        <end position="80"/>
    </location>
</feature>
<accession>A0ABW7EQY8</accession>
<protein>
    <submittedName>
        <fullName evidence="2">Uncharacterized protein</fullName>
    </submittedName>
</protein>
<keyword evidence="1" id="KW-1133">Transmembrane helix</keyword>
<comment type="caution">
    <text evidence="2">The sequence shown here is derived from an EMBL/GenBank/DDBJ whole genome shotgun (WGS) entry which is preliminary data.</text>
</comment>
<gene>
    <name evidence="2" type="ORF">ACG02S_15410</name>
</gene>
<keyword evidence="3" id="KW-1185">Reference proteome</keyword>
<name>A0ABW7EQY8_9BURK</name>
<sequence>MDKPLLRPHVWRAAQGLASALLIGALLSFVALGSHRPAWWALGVLLMSALVWQGWRHGWRAARWTALGLALGPLTLMVGLDFTSIDWGAGRALVIAAAAALLGGLSFALLRDRPAWAFAALAWHLTLAIPLDFAHQRHPGGPKVQPLSVGLIKPPPTPEQARQFVDAGCFGGGLEPIWAVTWQASTSTP</sequence>
<proteinExistence type="predicted"/>
<feature type="transmembrane region" description="Helical" evidence="1">
    <location>
        <begin position="92"/>
        <end position="110"/>
    </location>
</feature>
<keyword evidence="1" id="KW-0812">Transmembrane</keyword>
<feature type="transmembrane region" description="Helical" evidence="1">
    <location>
        <begin position="39"/>
        <end position="55"/>
    </location>
</feature>
<evidence type="ECO:0000256" key="1">
    <source>
        <dbReference type="SAM" id="Phobius"/>
    </source>
</evidence>
<evidence type="ECO:0000313" key="2">
    <source>
        <dbReference type="EMBL" id="MFG6415284.1"/>
    </source>
</evidence>
<dbReference type="Proteomes" id="UP001606300">
    <property type="component" value="Unassembled WGS sequence"/>
</dbReference>
<dbReference type="RefSeq" id="WP_394471352.1">
    <property type="nucleotide sequence ID" value="NZ_JBIGHY010000005.1"/>
</dbReference>
<keyword evidence="1" id="KW-0472">Membrane</keyword>